<dbReference type="CDD" id="cd00586">
    <property type="entry name" value="4HBT"/>
    <property type="match status" value="1"/>
</dbReference>
<accession>L0A095</accession>
<keyword evidence="2" id="KW-1185">Reference proteome</keyword>
<dbReference type="eggNOG" id="COG0824">
    <property type="taxonomic scope" value="Bacteria"/>
</dbReference>
<dbReference type="Pfam" id="PF13279">
    <property type="entry name" value="4HBT_2"/>
    <property type="match status" value="1"/>
</dbReference>
<evidence type="ECO:0000313" key="2">
    <source>
        <dbReference type="Proteomes" id="UP000010467"/>
    </source>
</evidence>
<dbReference type="PANTHER" id="PTHR31793">
    <property type="entry name" value="4-HYDROXYBENZOYL-COA THIOESTERASE FAMILY MEMBER"/>
    <property type="match status" value="1"/>
</dbReference>
<dbReference type="InterPro" id="IPR029069">
    <property type="entry name" value="HotDog_dom_sf"/>
</dbReference>
<dbReference type="Gene3D" id="3.10.129.10">
    <property type="entry name" value="Hotdog Thioesterase"/>
    <property type="match status" value="1"/>
</dbReference>
<dbReference type="GO" id="GO:0047617">
    <property type="term" value="F:fatty acyl-CoA hydrolase activity"/>
    <property type="evidence" value="ECO:0007669"/>
    <property type="project" value="TreeGrafter"/>
</dbReference>
<dbReference type="OrthoDB" id="9801517at2"/>
<dbReference type="EMBL" id="CP003382">
    <property type="protein sequence ID" value="AFZ66874.1"/>
    <property type="molecule type" value="Genomic_DNA"/>
</dbReference>
<gene>
    <name evidence="1" type="ordered locus">Deipe_1325</name>
</gene>
<dbReference type="KEGG" id="dpd:Deipe_1325"/>
<dbReference type="PANTHER" id="PTHR31793:SF24">
    <property type="entry name" value="LONG-CHAIN ACYL-COA THIOESTERASE FADM"/>
    <property type="match status" value="1"/>
</dbReference>
<dbReference type="SUPFAM" id="SSF54637">
    <property type="entry name" value="Thioesterase/thiol ester dehydrase-isomerase"/>
    <property type="match status" value="1"/>
</dbReference>
<dbReference type="InterPro" id="IPR050563">
    <property type="entry name" value="4-hydroxybenzoyl-CoA_TE"/>
</dbReference>
<evidence type="ECO:0000313" key="1">
    <source>
        <dbReference type="EMBL" id="AFZ66874.1"/>
    </source>
</evidence>
<dbReference type="AlphaFoldDB" id="L0A095"/>
<sequence length="141" mass="15717">MNWSHAHATDIQMRFGDVDSLGHVNNVAYAQYLETARIGFLNDLARRGVDFHLVIARLEVDYRHEVTLGQHVTVQLLVTRVGRTSFECAYRVLANGVLAAEARSVQVNVDRAARRPQPLEGHVRAALLERLAMTGLETGTL</sequence>
<dbReference type="Proteomes" id="UP000010467">
    <property type="component" value="Chromosome"/>
</dbReference>
<name>L0A095_DEIPD</name>
<dbReference type="PATRIC" id="fig|937777.3.peg.1328"/>
<proteinExistence type="predicted"/>
<dbReference type="RefSeq" id="WP_015235182.1">
    <property type="nucleotide sequence ID" value="NC_019793.1"/>
</dbReference>
<reference evidence="2" key="1">
    <citation type="submission" date="2012-03" db="EMBL/GenBank/DDBJ databases">
        <title>Complete sequence of chromosome of Deinococcus peraridilitoris DSM 19664.</title>
        <authorList>
            <person name="Lucas S."/>
            <person name="Copeland A."/>
            <person name="Lapidus A."/>
            <person name="Glavina del Rio T."/>
            <person name="Dalin E."/>
            <person name="Tice H."/>
            <person name="Bruce D."/>
            <person name="Goodwin L."/>
            <person name="Pitluck S."/>
            <person name="Peters L."/>
            <person name="Mikhailova N."/>
            <person name="Lu M."/>
            <person name="Kyrpides N."/>
            <person name="Mavromatis K."/>
            <person name="Ivanova N."/>
            <person name="Brettin T."/>
            <person name="Detter J.C."/>
            <person name="Han C."/>
            <person name="Larimer F."/>
            <person name="Land M."/>
            <person name="Hauser L."/>
            <person name="Markowitz V."/>
            <person name="Cheng J.-F."/>
            <person name="Hugenholtz P."/>
            <person name="Woyke T."/>
            <person name="Wu D."/>
            <person name="Pukall R."/>
            <person name="Steenblock K."/>
            <person name="Brambilla E."/>
            <person name="Klenk H.-P."/>
            <person name="Eisen J.A."/>
        </authorList>
    </citation>
    <scope>NUCLEOTIDE SEQUENCE [LARGE SCALE GENOMIC DNA]</scope>
    <source>
        <strain evidence="2">DSM 19664 / LMG 22246 / CIP 109416 / KR-200</strain>
    </source>
</reference>
<protein>
    <submittedName>
        <fullName evidence="1">Putative thioesterase</fullName>
    </submittedName>
</protein>
<organism evidence="1 2">
    <name type="scientific">Deinococcus peraridilitoris (strain DSM 19664 / LMG 22246 / CIP 109416 / KR-200)</name>
    <dbReference type="NCBI Taxonomy" id="937777"/>
    <lineage>
        <taxon>Bacteria</taxon>
        <taxon>Thermotogati</taxon>
        <taxon>Deinococcota</taxon>
        <taxon>Deinococci</taxon>
        <taxon>Deinococcales</taxon>
        <taxon>Deinococcaceae</taxon>
        <taxon>Deinococcus</taxon>
    </lineage>
</organism>
<dbReference type="STRING" id="937777.Deipe_1325"/>
<dbReference type="HOGENOM" id="CLU_101141_2_1_0"/>